<evidence type="ECO:0000256" key="3">
    <source>
        <dbReference type="SAM" id="Phobius"/>
    </source>
</evidence>
<name>A0AA97F8M9_9SPHN</name>
<organism evidence="4 5">
    <name type="scientific">Alterisphingorhabdus coralli</name>
    <dbReference type="NCBI Taxonomy" id="3071408"/>
    <lineage>
        <taxon>Bacteria</taxon>
        <taxon>Pseudomonadati</taxon>
        <taxon>Pseudomonadota</taxon>
        <taxon>Alphaproteobacteria</taxon>
        <taxon>Sphingomonadales</taxon>
        <taxon>Sphingomonadaceae</taxon>
        <taxon>Alterisphingorhabdus (ex Yan et al. 2024)</taxon>
    </lineage>
</organism>
<keyword evidence="3" id="KW-0812">Transmembrane</keyword>
<evidence type="ECO:0000313" key="4">
    <source>
        <dbReference type="EMBL" id="WOE75946.1"/>
    </source>
</evidence>
<gene>
    <name evidence="4" type="ORF">RB602_04310</name>
</gene>
<dbReference type="Proteomes" id="UP001302429">
    <property type="component" value="Chromosome"/>
</dbReference>
<dbReference type="AlphaFoldDB" id="A0AA97F8M9"/>
<dbReference type="InterPro" id="IPR017853">
    <property type="entry name" value="GH"/>
</dbReference>
<proteinExistence type="inferred from homology"/>
<reference evidence="4 5" key="1">
    <citation type="submission" date="2023-10" db="EMBL/GenBank/DDBJ databases">
        <title>Complete genome sequence of a Sphingomonadaceae bacterium.</title>
        <authorList>
            <person name="Yan C."/>
        </authorList>
    </citation>
    <scope>NUCLEOTIDE SEQUENCE [LARGE SCALE GENOMIC DNA]</scope>
    <source>
        <strain evidence="4 5">SCSIO 66989</strain>
    </source>
</reference>
<dbReference type="PROSITE" id="PS51904">
    <property type="entry name" value="GLYCOSYL_HYDROL_F25_2"/>
    <property type="match status" value="1"/>
</dbReference>
<dbReference type="GO" id="GO:0016998">
    <property type="term" value="P:cell wall macromolecule catabolic process"/>
    <property type="evidence" value="ECO:0007669"/>
    <property type="project" value="InterPro"/>
</dbReference>
<dbReference type="Gene3D" id="3.20.20.80">
    <property type="entry name" value="Glycosidases"/>
    <property type="match status" value="1"/>
</dbReference>
<keyword evidence="3" id="KW-1133">Transmembrane helix</keyword>
<dbReference type="GO" id="GO:0003796">
    <property type="term" value="F:lysozyme activity"/>
    <property type="evidence" value="ECO:0007669"/>
    <property type="project" value="InterPro"/>
</dbReference>
<sequence length="251" mass="27784">MVQGRKSVRNWLIIIISVLLALTGLIWTGFSMARSWTPSREDYPLQGVTVSAESGTISWRALAAQGVGFGYIEATRGANQRDPRFIENYRKARTSDIGFAPLHHYDLCSLASDQAQNFVTTVPRNDKAMPAAIALDFSEDCTTRPTEALVISEMITFLNQIEGHMGKRAVLRISPEFESEYQISAAISREIWLTGNYFAPEYASRPWTLWTANDHYSMDGASGPIGWNVVQPASGTDPQSETTKDSVPDAD</sequence>
<comment type="similarity">
    <text evidence="1">Belongs to the glycosyl hydrolase 25 family.</text>
</comment>
<dbReference type="InterPro" id="IPR002053">
    <property type="entry name" value="Glyco_hydro_25"/>
</dbReference>
<protein>
    <submittedName>
        <fullName evidence="4">GH25 family lysozyme</fullName>
    </submittedName>
</protein>
<dbReference type="KEGG" id="acoa:RB602_04310"/>
<dbReference type="Pfam" id="PF01183">
    <property type="entry name" value="Glyco_hydro_25"/>
    <property type="match status" value="1"/>
</dbReference>
<feature type="region of interest" description="Disordered" evidence="2">
    <location>
        <begin position="230"/>
        <end position="251"/>
    </location>
</feature>
<feature type="transmembrane region" description="Helical" evidence="3">
    <location>
        <begin position="12"/>
        <end position="30"/>
    </location>
</feature>
<accession>A0AA97F8M9</accession>
<feature type="compositionally biased region" description="Polar residues" evidence="2">
    <location>
        <begin position="231"/>
        <end position="241"/>
    </location>
</feature>
<feature type="compositionally biased region" description="Basic and acidic residues" evidence="2">
    <location>
        <begin position="242"/>
        <end position="251"/>
    </location>
</feature>
<keyword evidence="5" id="KW-1185">Reference proteome</keyword>
<evidence type="ECO:0000256" key="2">
    <source>
        <dbReference type="SAM" id="MobiDB-lite"/>
    </source>
</evidence>
<evidence type="ECO:0000313" key="5">
    <source>
        <dbReference type="Proteomes" id="UP001302429"/>
    </source>
</evidence>
<dbReference type="EMBL" id="CP136594">
    <property type="protein sequence ID" value="WOE75946.1"/>
    <property type="molecule type" value="Genomic_DNA"/>
</dbReference>
<dbReference type="GO" id="GO:0016052">
    <property type="term" value="P:carbohydrate catabolic process"/>
    <property type="evidence" value="ECO:0007669"/>
    <property type="project" value="TreeGrafter"/>
</dbReference>
<dbReference type="RefSeq" id="WP_317083273.1">
    <property type="nucleotide sequence ID" value="NZ_CP136594.1"/>
</dbReference>
<dbReference type="PANTHER" id="PTHR34135:SF2">
    <property type="entry name" value="LYSOZYME"/>
    <property type="match status" value="1"/>
</dbReference>
<dbReference type="PANTHER" id="PTHR34135">
    <property type="entry name" value="LYSOZYME"/>
    <property type="match status" value="1"/>
</dbReference>
<dbReference type="GO" id="GO:0009253">
    <property type="term" value="P:peptidoglycan catabolic process"/>
    <property type="evidence" value="ECO:0007669"/>
    <property type="project" value="InterPro"/>
</dbReference>
<keyword evidence="3" id="KW-0472">Membrane</keyword>
<dbReference type="SUPFAM" id="SSF51445">
    <property type="entry name" value="(Trans)glycosidases"/>
    <property type="match status" value="1"/>
</dbReference>
<evidence type="ECO:0000256" key="1">
    <source>
        <dbReference type="ARBA" id="ARBA00010646"/>
    </source>
</evidence>